<keyword evidence="5 9" id="KW-0028">Amino-acid biosynthesis</keyword>
<dbReference type="PANTHER" id="PTHR42894">
    <property type="entry name" value="N-(5'-PHOSPHORIBOSYL)ANTHRANILATE ISOMERASE"/>
    <property type="match status" value="1"/>
</dbReference>
<evidence type="ECO:0000256" key="9">
    <source>
        <dbReference type="HAMAP-Rule" id="MF_00135"/>
    </source>
</evidence>
<evidence type="ECO:0000256" key="2">
    <source>
        <dbReference type="ARBA" id="ARBA00004664"/>
    </source>
</evidence>
<keyword evidence="6 9" id="KW-0822">Tryptophan biosynthesis</keyword>
<evidence type="ECO:0000256" key="8">
    <source>
        <dbReference type="ARBA" id="ARBA00023235"/>
    </source>
</evidence>
<dbReference type="GO" id="GO:0000162">
    <property type="term" value="P:L-tryptophan biosynthetic process"/>
    <property type="evidence" value="ECO:0007669"/>
    <property type="project" value="UniProtKB-UniRule"/>
</dbReference>
<evidence type="ECO:0000256" key="4">
    <source>
        <dbReference type="ARBA" id="ARBA00022272"/>
    </source>
</evidence>
<accession>A0A517MSX2</accession>
<evidence type="ECO:0000256" key="3">
    <source>
        <dbReference type="ARBA" id="ARBA00012572"/>
    </source>
</evidence>
<dbReference type="InterPro" id="IPR001240">
    <property type="entry name" value="PRAI_dom"/>
</dbReference>
<gene>
    <name evidence="9 11" type="primary">trpF</name>
    <name evidence="11" type="ORF">HG15A2_12110</name>
</gene>
<reference evidence="11 12" key="1">
    <citation type="submission" date="2019-02" db="EMBL/GenBank/DDBJ databases">
        <title>Deep-cultivation of Planctomycetes and their phenomic and genomic characterization uncovers novel biology.</title>
        <authorList>
            <person name="Wiegand S."/>
            <person name="Jogler M."/>
            <person name="Boedeker C."/>
            <person name="Pinto D."/>
            <person name="Vollmers J."/>
            <person name="Rivas-Marin E."/>
            <person name="Kohn T."/>
            <person name="Peeters S.H."/>
            <person name="Heuer A."/>
            <person name="Rast P."/>
            <person name="Oberbeckmann S."/>
            <person name="Bunk B."/>
            <person name="Jeske O."/>
            <person name="Meyerdierks A."/>
            <person name="Storesund J.E."/>
            <person name="Kallscheuer N."/>
            <person name="Luecker S."/>
            <person name="Lage O.M."/>
            <person name="Pohl T."/>
            <person name="Merkel B.J."/>
            <person name="Hornburger P."/>
            <person name="Mueller R.-W."/>
            <person name="Bruemmer F."/>
            <person name="Labrenz M."/>
            <person name="Spormann A.M."/>
            <person name="Op den Camp H."/>
            <person name="Overmann J."/>
            <person name="Amann R."/>
            <person name="Jetten M.S.M."/>
            <person name="Mascher T."/>
            <person name="Medema M.H."/>
            <person name="Devos D.P."/>
            <person name="Kaster A.-K."/>
            <person name="Ovreas L."/>
            <person name="Rohde M."/>
            <person name="Galperin M.Y."/>
            <person name="Jogler C."/>
        </authorList>
    </citation>
    <scope>NUCLEOTIDE SEQUENCE [LARGE SCALE GENOMIC DNA]</scope>
    <source>
        <strain evidence="11 12">HG15A2</strain>
    </source>
</reference>
<dbReference type="SUPFAM" id="SSF51366">
    <property type="entry name" value="Ribulose-phoshate binding barrel"/>
    <property type="match status" value="1"/>
</dbReference>
<dbReference type="KEGG" id="amob:HG15A2_12110"/>
<dbReference type="Proteomes" id="UP000319852">
    <property type="component" value="Chromosome"/>
</dbReference>
<evidence type="ECO:0000256" key="7">
    <source>
        <dbReference type="ARBA" id="ARBA00023141"/>
    </source>
</evidence>
<evidence type="ECO:0000256" key="1">
    <source>
        <dbReference type="ARBA" id="ARBA00001164"/>
    </source>
</evidence>
<dbReference type="InterPro" id="IPR013785">
    <property type="entry name" value="Aldolase_TIM"/>
</dbReference>
<comment type="pathway">
    <text evidence="2 9">Amino-acid biosynthesis; L-tryptophan biosynthesis; L-tryptophan from chorismate: step 3/5.</text>
</comment>
<dbReference type="InterPro" id="IPR011060">
    <property type="entry name" value="RibuloseP-bd_barrel"/>
</dbReference>
<keyword evidence="7 9" id="KW-0057">Aromatic amino acid biosynthesis</keyword>
<dbReference type="Pfam" id="PF00697">
    <property type="entry name" value="PRAI"/>
    <property type="match status" value="1"/>
</dbReference>
<dbReference type="Gene3D" id="3.20.20.70">
    <property type="entry name" value="Aldolase class I"/>
    <property type="match status" value="1"/>
</dbReference>
<comment type="similarity">
    <text evidence="9">Belongs to the TrpF family.</text>
</comment>
<dbReference type="HAMAP" id="MF_00135">
    <property type="entry name" value="PRAI"/>
    <property type="match status" value="1"/>
</dbReference>
<dbReference type="EC" id="5.3.1.24" evidence="3 9"/>
<evidence type="ECO:0000313" key="11">
    <source>
        <dbReference type="EMBL" id="QDS97942.1"/>
    </source>
</evidence>
<name>A0A517MSX2_9BACT</name>
<comment type="catalytic activity">
    <reaction evidence="1 9">
        <text>N-(5-phospho-beta-D-ribosyl)anthranilate = 1-(2-carboxyphenylamino)-1-deoxy-D-ribulose 5-phosphate</text>
        <dbReference type="Rhea" id="RHEA:21540"/>
        <dbReference type="ChEBI" id="CHEBI:18277"/>
        <dbReference type="ChEBI" id="CHEBI:58613"/>
        <dbReference type="EC" id="5.3.1.24"/>
    </reaction>
</comment>
<dbReference type="PANTHER" id="PTHR42894:SF1">
    <property type="entry name" value="N-(5'-PHOSPHORIBOSYL)ANTHRANILATE ISOMERASE"/>
    <property type="match status" value="1"/>
</dbReference>
<evidence type="ECO:0000256" key="6">
    <source>
        <dbReference type="ARBA" id="ARBA00022822"/>
    </source>
</evidence>
<dbReference type="EMBL" id="CP036263">
    <property type="protein sequence ID" value="QDS97942.1"/>
    <property type="molecule type" value="Genomic_DNA"/>
</dbReference>
<dbReference type="AlphaFoldDB" id="A0A517MSX2"/>
<dbReference type="InterPro" id="IPR044643">
    <property type="entry name" value="TrpF_fam"/>
</dbReference>
<dbReference type="CDD" id="cd00405">
    <property type="entry name" value="PRAI"/>
    <property type="match status" value="1"/>
</dbReference>
<dbReference type="GO" id="GO:0004640">
    <property type="term" value="F:phosphoribosylanthranilate isomerase activity"/>
    <property type="evidence" value="ECO:0007669"/>
    <property type="project" value="UniProtKB-UniRule"/>
</dbReference>
<feature type="domain" description="N-(5'phosphoribosyl) anthranilate isomerase (PRAI)" evidence="10">
    <location>
        <begin position="30"/>
        <end position="238"/>
    </location>
</feature>
<sequence>MPNVCACIPCGKPSWIGKEISGEIAAVFKIKICGITNPEDAESAVNAGADAIGLNFYHRSPRVVSVDRAIEIVHEGNLIAQRVGVFVNTPVDEIHRIAKAVGLAWVQLHGDEPPGFLSKIDPQFDIIRVRRLDAGDDPTKIGEDIAACRAAGRAPDAVLVDARSTDEYGGTGDTVDWAGLGDHKIWLGDIPLILAGGLRPDNVDEAILTVRPAAVDTASGVEKAPGRKDKQKMQTFVDTAKEAFRDAARSGS</sequence>
<protein>
    <recommendedName>
        <fullName evidence="4 9">N-(5'-phosphoribosyl)anthranilate isomerase</fullName>
        <shortName evidence="9">PRAI</shortName>
        <ecNumber evidence="3 9">5.3.1.24</ecNumber>
    </recommendedName>
</protein>
<keyword evidence="12" id="KW-1185">Reference proteome</keyword>
<dbReference type="UniPathway" id="UPA00035">
    <property type="reaction ID" value="UER00042"/>
</dbReference>
<keyword evidence="8 9" id="KW-0413">Isomerase</keyword>
<organism evidence="11 12">
    <name type="scientific">Adhaeretor mobilis</name>
    <dbReference type="NCBI Taxonomy" id="1930276"/>
    <lineage>
        <taxon>Bacteria</taxon>
        <taxon>Pseudomonadati</taxon>
        <taxon>Planctomycetota</taxon>
        <taxon>Planctomycetia</taxon>
        <taxon>Pirellulales</taxon>
        <taxon>Lacipirellulaceae</taxon>
        <taxon>Adhaeretor</taxon>
    </lineage>
</organism>
<proteinExistence type="inferred from homology"/>
<evidence type="ECO:0000313" key="12">
    <source>
        <dbReference type="Proteomes" id="UP000319852"/>
    </source>
</evidence>
<evidence type="ECO:0000259" key="10">
    <source>
        <dbReference type="Pfam" id="PF00697"/>
    </source>
</evidence>
<evidence type="ECO:0000256" key="5">
    <source>
        <dbReference type="ARBA" id="ARBA00022605"/>
    </source>
</evidence>